<dbReference type="Pfam" id="PF00135">
    <property type="entry name" value="COesterase"/>
    <property type="match status" value="1"/>
</dbReference>
<dbReference type="PANTHER" id="PTHR11559">
    <property type="entry name" value="CARBOXYLESTERASE"/>
    <property type="match status" value="1"/>
</dbReference>
<proteinExistence type="predicted"/>
<keyword evidence="3" id="KW-1185">Reference proteome</keyword>
<organism evidence="2 3">
    <name type="scientific">Linnemannia gamsii</name>
    <dbReference type="NCBI Taxonomy" id="64522"/>
    <lineage>
        <taxon>Eukaryota</taxon>
        <taxon>Fungi</taxon>
        <taxon>Fungi incertae sedis</taxon>
        <taxon>Mucoromycota</taxon>
        <taxon>Mortierellomycotina</taxon>
        <taxon>Mortierellomycetes</taxon>
        <taxon>Mortierellales</taxon>
        <taxon>Mortierellaceae</taxon>
        <taxon>Linnemannia</taxon>
    </lineage>
</organism>
<evidence type="ECO:0000259" key="1">
    <source>
        <dbReference type="Pfam" id="PF00135"/>
    </source>
</evidence>
<name>A0ABQ7JXX9_9FUNG</name>
<gene>
    <name evidence="2" type="ORF">BGZ96_009078</name>
</gene>
<dbReference type="InterPro" id="IPR050309">
    <property type="entry name" value="Type-B_Carboxylest/Lipase"/>
</dbReference>
<dbReference type="InterPro" id="IPR029058">
    <property type="entry name" value="AB_hydrolase_fold"/>
</dbReference>
<accession>A0ABQ7JXX9</accession>
<sequence>MNTSETIDVTLPNYGTIRGTVDTEVQVAIFRNVPYAHVPERWRVAVKPQTWTGVRDATVQGPVCPQKVSTYQLGKIVPEEYIQVGTNPNYEFGVDQSEQDSLNMNIYVPLSVLKEGVEPVPVMAWVHGGAFRNGSNCIPTFDARNFVARSVELNQPVIVVAPNYRLTVFGFLASKELQQEMEEYVRQSPTPIPDYDQSIGNWGLQDQKLAFDWVRENISALGGNGRNVTAWGESAGSFSIHYHMLIPAHYGLFHHAIMQSGVVGTTSVKTVELEGQAIFDKLVEALNIPADLDGLEKVKRLRAVSMDDMTNATDNSFPIAAYGPYHDGGKIIPSTMPTHTLSTLPSSYDPNIKSIMIGSNRDEGSAFAVSFEAKLSAYPDIVKHFVPIPDLVPLFQTAYGVPQSDAEVRTLLDECIGDMLFQYPIEQVVETLLEIRKTRGAGDLQLVRYHYNVELNRVQELFPGLKSLHAGELPIIFGPPFSKLVLTELEMRLSSEIQRHWISFAYQKPITKDDKGQVADVDKNEAIVWTKDHRVEVGKGCRLSKEVKTFWEAMDNAKIQRVKQA</sequence>
<feature type="domain" description="Carboxylesterase type B" evidence="1">
    <location>
        <begin position="10"/>
        <end position="508"/>
    </location>
</feature>
<dbReference type="SUPFAM" id="SSF53474">
    <property type="entry name" value="alpha/beta-Hydrolases"/>
    <property type="match status" value="1"/>
</dbReference>
<dbReference type="Gene3D" id="3.40.50.1820">
    <property type="entry name" value="alpha/beta hydrolase"/>
    <property type="match status" value="1"/>
</dbReference>
<evidence type="ECO:0000313" key="2">
    <source>
        <dbReference type="EMBL" id="KAG0286920.1"/>
    </source>
</evidence>
<evidence type="ECO:0000313" key="3">
    <source>
        <dbReference type="Proteomes" id="UP001194696"/>
    </source>
</evidence>
<comment type="caution">
    <text evidence="2">The sequence shown here is derived from an EMBL/GenBank/DDBJ whole genome shotgun (WGS) entry which is preliminary data.</text>
</comment>
<reference evidence="2 3" key="1">
    <citation type="journal article" date="2020" name="Fungal Divers.">
        <title>Resolving the Mortierellaceae phylogeny through synthesis of multi-gene phylogenetics and phylogenomics.</title>
        <authorList>
            <person name="Vandepol N."/>
            <person name="Liber J."/>
            <person name="Desiro A."/>
            <person name="Na H."/>
            <person name="Kennedy M."/>
            <person name="Barry K."/>
            <person name="Grigoriev I.V."/>
            <person name="Miller A.N."/>
            <person name="O'Donnell K."/>
            <person name="Stajich J.E."/>
            <person name="Bonito G."/>
        </authorList>
    </citation>
    <scope>NUCLEOTIDE SEQUENCE [LARGE SCALE GENOMIC DNA]</scope>
    <source>
        <strain evidence="2 3">AD045</strain>
    </source>
</reference>
<dbReference type="Proteomes" id="UP001194696">
    <property type="component" value="Unassembled WGS sequence"/>
</dbReference>
<dbReference type="InterPro" id="IPR002018">
    <property type="entry name" value="CarbesteraseB"/>
</dbReference>
<protein>
    <recommendedName>
        <fullName evidence="1">Carboxylesterase type B domain-containing protein</fullName>
    </recommendedName>
</protein>
<dbReference type="EMBL" id="JAAAIM010000533">
    <property type="protein sequence ID" value="KAG0286920.1"/>
    <property type="molecule type" value="Genomic_DNA"/>
</dbReference>